<dbReference type="AlphaFoldDB" id="A0A2H3J3Q0"/>
<accession>A0A2H3J3Q0</accession>
<sequence length="116" mass="12209">GFCKSISEVEVSGNVVKDEGIGIDELPELVPLDIDVFNTGVQGGILGEVNTASAITKERGCSTWSKAKLGDEFIDEGTLGERDGTSGTVALDSNANAKMSLTEVGDLPFLSKLRFE</sequence>
<evidence type="ECO:0000313" key="2">
    <source>
        <dbReference type="Proteomes" id="UP000218811"/>
    </source>
</evidence>
<name>A0A2H3J3Q0_WOLCO</name>
<feature type="non-terminal residue" evidence="1">
    <location>
        <position position="116"/>
    </location>
</feature>
<reference evidence="1 2" key="1">
    <citation type="journal article" date="2012" name="Science">
        <title>The Paleozoic origin of enzymatic lignin decomposition reconstructed from 31 fungal genomes.</title>
        <authorList>
            <person name="Floudas D."/>
            <person name="Binder M."/>
            <person name="Riley R."/>
            <person name="Barry K."/>
            <person name="Blanchette R.A."/>
            <person name="Henrissat B."/>
            <person name="Martinez A.T."/>
            <person name="Otillar R."/>
            <person name="Spatafora J.W."/>
            <person name="Yadav J.S."/>
            <person name="Aerts A."/>
            <person name="Benoit I."/>
            <person name="Boyd A."/>
            <person name="Carlson A."/>
            <person name="Copeland A."/>
            <person name="Coutinho P.M."/>
            <person name="de Vries R.P."/>
            <person name="Ferreira P."/>
            <person name="Findley K."/>
            <person name="Foster B."/>
            <person name="Gaskell J."/>
            <person name="Glotzer D."/>
            <person name="Gorecki P."/>
            <person name="Heitman J."/>
            <person name="Hesse C."/>
            <person name="Hori C."/>
            <person name="Igarashi K."/>
            <person name="Jurgens J.A."/>
            <person name="Kallen N."/>
            <person name="Kersten P."/>
            <person name="Kohler A."/>
            <person name="Kuees U."/>
            <person name="Kumar T.K.A."/>
            <person name="Kuo A."/>
            <person name="LaButti K."/>
            <person name="Larrondo L.F."/>
            <person name="Lindquist E."/>
            <person name="Ling A."/>
            <person name="Lombard V."/>
            <person name="Lucas S."/>
            <person name="Lundell T."/>
            <person name="Martin R."/>
            <person name="McLaughlin D.J."/>
            <person name="Morgenstern I."/>
            <person name="Morin E."/>
            <person name="Murat C."/>
            <person name="Nagy L.G."/>
            <person name="Nolan M."/>
            <person name="Ohm R.A."/>
            <person name="Patyshakuliyeva A."/>
            <person name="Rokas A."/>
            <person name="Ruiz-Duenas F.J."/>
            <person name="Sabat G."/>
            <person name="Salamov A."/>
            <person name="Samejima M."/>
            <person name="Schmutz J."/>
            <person name="Slot J.C."/>
            <person name="St John F."/>
            <person name="Stenlid J."/>
            <person name="Sun H."/>
            <person name="Sun S."/>
            <person name="Syed K."/>
            <person name="Tsang A."/>
            <person name="Wiebenga A."/>
            <person name="Young D."/>
            <person name="Pisabarro A."/>
            <person name="Eastwood D.C."/>
            <person name="Martin F."/>
            <person name="Cullen D."/>
            <person name="Grigoriev I.V."/>
            <person name="Hibbett D.S."/>
        </authorList>
    </citation>
    <scope>NUCLEOTIDE SEQUENCE [LARGE SCALE GENOMIC DNA]</scope>
    <source>
        <strain evidence="1 2">MD-104</strain>
    </source>
</reference>
<protein>
    <submittedName>
        <fullName evidence="1">Uncharacterized protein</fullName>
    </submittedName>
</protein>
<dbReference type="Proteomes" id="UP000218811">
    <property type="component" value="Unassembled WGS sequence"/>
</dbReference>
<organism evidence="1 2">
    <name type="scientific">Wolfiporia cocos (strain MD-104)</name>
    <name type="common">Brown rot fungus</name>
    <dbReference type="NCBI Taxonomy" id="742152"/>
    <lineage>
        <taxon>Eukaryota</taxon>
        <taxon>Fungi</taxon>
        <taxon>Dikarya</taxon>
        <taxon>Basidiomycota</taxon>
        <taxon>Agaricomycotina</taxon>
        <taxon>Agaricomycetes</taxon>
        <taxon>Polyporales</taxon>
        <taxon>Phaeolaceae</taxon>
        <taxon>Wolfiporia</taxon>
    </lineage>
</organism>
<feature type="non-terminal residue" evidence="1">
    <location>
        <position position="1"/>
    </location>
</feature>
<keyword evidence="2" id="KW-1185">Reference proteome</keyword>
<dbReference type="EMBL" id="KB467898">
    <property type="protein sequence ID" value="PCH36806.1"/>
    <property type="molecule type" value="Genomic_DNA"/>
</dbReference>
<evidence type="ECO:0000313" key="1">
    <source>
        <dbReference type="EMBL" id="PCH36806.1"/>
    </source>
</evidence>
<gene>
    <name evidence="1" type="ORF">WOLCODRAFT_60737</name>
</gene>
<proteinExistence type="predicted"/>
<dbReference type="OrthoDB" id="10622438at2759"/>